<dbReference type="SUPFAM" id="SSF69279">
    <property type="entry name" value="Phage tail proteins"/>
    <property type="match status" value="2"/>
</dbReference>
<dbReference type="InterPro" id="IPR023399">
    <property type="entry name" value="Baseplate-like_2-layer_sand"/>
</dbReference>
<evidence type="ECO:0000313" key="4">
    <source>
        <dbReference type="EMBL" id="TCU93952.1"/>
    </source>
</evidence>
<gene>
    <name evidence="4" type="ORF">EV686_110120</name>
</gene>
<dbReference type="RefSeq" id="WP_132477990.1">
    <property type="nucleotide sequence ID" value="NZ_JBHRVM010000001.1"/>
</dbReference>
<dbReference type="InterPro" id="IPR053982">
    <property type="entry name" value="Gp44/GpP-like_C"/>
</dbReference>
<sequence>MTDEQDRVTLTVDGMDYAGWKGVEISAGIERQARDFTLGVTWRWPGSESRPLRIRHGARCQVRIGADLVLTGYVDATPIEYGKTSITTSITGRSLTEDLIDCSVSQTPGQWRGQTVLQIVRGLAQPYGISVIDEGGDGATVADHTVEPGETVFESIDRLLSLSELLSTDDEHGRLVLVQPGSKGRASDALELGKNILTGRAPLDFSEVFSDYQCVGQRAGTDNEFGEAASEVTASVADDRATRYRLKVVQPSGQLSALLAQRRAQWERDSSLGRALAVEYEVQGWRQSSGELWRPNLIVRVRDELMGFDRDMLISEVTYRLDDQGTVARLGLAPPEAFLPEPGKGRKKAKKGKGGDAFEYLLPEDWESQ</sequence>
<dbReference type="Pfam" id="PF21683">
    <property type="entry name" value="GpP-like_1st"/>
    <property type="match status" value="1"/>
</dbReference>
<dbReference type="Gene3D" id="3.30.1920.10">
    <property type="entry name" value="Baseplate protein-like domains - 2 layer sandwich fold"/>
    <property type="match status" value="1"/>
</dbReference>
<name>A0A4R3US79_9BURK</name>
<feature type="domain" description="Baseplate hub protein gp44/GpP-like C-terminal" evidence="2">
    <location>
        <begin position="259"/>
        <end position="341"/>
    </location>
</feature>
<organism evidence="4 5">
    <name type="scientific">Paracandidimonas soli</name>
    <dbReference type="NCBI Taxonomy" id="1917182"/>
    <lineage>
        <taxon>Bacteria</taxon>
        <taxon>Pseudomonadati</taxon>
        <taxon>Pseudomonadota</taxon>
        <taxon>Betaproteobacteria</taxon>
        <taxon>Burkholderiales</taxon>
        <taxon>Alcaligenaceae</taxon>
        <taxon>Paracandidimonas</taxon>
    </lineage>
</organism>
<dbReference type="PIRSF" id="PIRSF004440">
    <property type="entry name" value="GpP"/>
    <property type="match status" value="1"/>
</dbReference>
<evidence type="ECO:0000259" key="1">
    <source>
        <dbReference type="Pfam" id="PF21683"/>
    </source>
</evidence>
<evidence type="ECO:0000313" key="5">
    <source>
        <dbReference type="Proteomes" id="UP000294692"/>
    </source>
</evidence>
<dbReference type="InterPro" id="IPR049354">
    <property type="entry name" value="GpP-like_N"/>
</dbReference>
<dbReference type="Gene3D" id="3.55.50.10">
    <property type="entry name" value="Baseplate protein-like domains"/>
    <property type="match status" value="1"/>
</dbReference>
<dbReference type="Pfam" id="PF22255">
    <property type="entry name" value="Gp44-like_2nd"/>
    <property type="match status" value="1"/>
</dbReference>
<dbReference type="OrthoDB" id="9016931at2"/>
<keyword evidence="5" id="KW-1185">Reference proteome</keyword>
<dbReference type="EMBL" id="SMBX01000010">
    <property type="protein sequence ID" value="TCU93952.1"/>
    <property type="molecule type" value="Genomic_DNA"/>
</dbReference>
<dbReference type="InterPro" id="IPR053981">
    <property type="entry name" value="Gp44/GpP-like_2nd"/>
</dbReference>
<accession>A0A4R3US79</accession>
<proteinExistence type="predicted"/>
<comment type="caution">
    <text evidence="4">The sequence shown here is derived from an EMBL/GenBank/DDBJ whole genome shotgun (WGS) entry which is preliminary data.</text>
</comment>
<dbReference type="InterPro" id="IPR026276">
    <property type="entry name" value="Baseplate_GpP"/>
</dbReference>
<dbReference type="AlphaFoldDB" id="A0A4R3US79"/>
<protein>
    <submittedName>
        <fullName evidence="4">Prophage tail gpP-like protein</fullName>
    </submittedName>
</protein>
<evidence type="ECO:0000259" key="2">
    <source>
        <dbReference type="Pfam" id="PF21929"/>
    </source>
</evidence>
<reference evidence="4 5" key="1">
    <citation type="submission" date="2019-03" db="EMBL/GenBank/DDBJ databases">
        <title>Genomic Encyclopedia of Type Strains, Phase IV (KMG-IV): sequencing the most valuable type-strain genomes for metagenomic binning, comparative biology and taxonomic classification.</title>
        <authorList>
            <person name="Goeker M."/>
        </authorList>
    </citation>
    <scope>NUCLEOTIDE SEQUENCE [LARGE SCALE GENOMIC DNA]</scope>
    <source>
        <strain evidence="4 5">DSM 100048</strain>
    </source>
</reference>
<dbReference type="Pfam" id="PF21929">
    <property type="entry name" value="GpP_4th"/>
    <property type="match status" value="1"/>
</dbReference>
<evidence type="ECO:0000259" key="3">
    <source>
        <dbReference type="Pfam" id="PF22255"/>
    </source>
</evidence>
<dbReference type="Gene3D" id="2.30.300.10">
    <property type="entry name" value="Baseplate protein-like domain - beta roll fold"/>
    <property type="match status" value="1"/>
</dbReference>
<dbReference type="Proteomes" id="UP000294692">
    <property type="component" value="Unassembled WGS sequence"/>
</dbReference>
<feature type="domain" description="Baseplate hub protein gp44-like N-terminal" evidence="1">
    <location>
        <begin position="8"/>
        <end position="94"/>
    </location>
</feature>
<feature type="domain" description="Baseplate hub protein gp44/GpP-like second" evidence="3">
    <location>
        <begin position="96"/>
        <end position="178"/>
    </location>
</feature>